<feature type="domain" description="YhaN AAA" evidence="3">
    <location>
        <begin position="1"/>
        <end position="199"/>
    </location>
</feature>
<evidence type="ECO:0000256" key="1">
    <source>
        <dbReference type="SAM" id="Coils"/>
    </source>
</evidence>
<feature type="transmembrane region" description="Helical" evidence="2">
    <location>
        <begin position="426"/>
        <end position="456"/>
    </location>
</feature>
<feature type="coiled-coil region" evidence="1">
    <location>
        <begin position="364"/>
        <end position="405"/>
    </location>
</feature>
<dbReference type="SUPFAM" id="SSF52540">
    <property type="entry name" value="P-loop containing nucleoside triphosphate hydrolases"/>
    <property type="match status" value="1"/>
</dbReference>
<keyword evidence="2" id="KW-0812">Transmembrane</keyword>
<accession>A0AA89I235</accession>
<dbReference type="AlphaFoldDB" id="A0AA89I235"/>
<dbReference type="InterPro" id="IPR027417">
    <property type="entry name" value="P-loop_NTPase"/>
</dbReference>
<dbReference type="Proteomes" id="UP000050823">
    <property type="component" value="Unassembled WGS sequence"/>
</dbReference>
<feature type="coiled-coil region" evidence="1">
    <location>
        <begin position="684"/>
        <end position="718"/>
    </location>
</feature>
<dbReference type="Gene3D" id="3.40.50.300">
    <property type="entry name" value="P-loop containing nucleotide triphosphate hydrolases"/>
    <property type="match status" value="2"/>
</dbReference>
<dbReference type="RefSeq" id="WP_057907713.1">
    <property type="nucleotide sequence ID" value="NZ_AYZB01000005.1"/>
</dbReference>
<dbReference type="InterPro" id="IPR038734">
    <property type="entry name" value="YhaN_AAA"/>
</dbReference>
<dbReference type="Pfam" id="PF13514">
    <property type="entry name" value="AAA_27"/>
    <property type="match status" value="1"/>
</dbReference>
<name>A0AA89I235_9LACO</name>
<protein>
    <recommendedName>
        <fullName evidence="3">YhaN AAA domain-containing protein</fullName>
    </recommendedName>
</protein>
<organism evidence="4 5">
    <name type="scientific">Latilactobacillus graminis DSM 20719</name>
    <dbReference type="NCBI Taxonomy" id="1423752"/>
    <lineage>
        <taxon>Bacteria</taxon>
        <taxon>Bacillati</taxon>
        <taxon>Bacillota</taxon>
        <taxon>Bacilli</taxon>
        <taxon>Lactobacillales</taxon>
        <taxon>Lactobacillaceae</taxon>
        <taxon>Latilactobacillus</taxon>
    </lineage>
</organism>
<proteinExistence type="predicted"/>
<dbReference type="PANTHER" id="PTHR41259">
    <property type="entry name" value="DOUBLE-STRAND BREAK REPAIR RAD50 ATPASE, PUTATIVE-RELATED"/>
    <property type="match status" value="1"/>
</dbReference>
<evidence type="ECO:0000313" key="5">
    <source>
        <dbReference type="Proteomes" id="UP000050823"/>
    </source>
</evidence>
<evidence type="ECO:0000313" key="4">
    <source>
        <dbReference type="EMBL" id="KRM23926.1"/>
    </source>
</evidence>
<evidence type="ECO:0000256" key="2">
    <source>
        <dbReference type="SAM" id="Phobius"/>
    </source>
</evidence>
<keyword evidence="2" id="KW-1133">Transmembrane helix</keyword>
<evidence type="ECO:0000259" key="3">
    <source>
        <dbReference type="Pfam" id="PF13514"/>
    </source>
</evidence>
<keyword evidence="1" id="KW-0175">Coiled coil</keyword>
<dbReference type="PANTHER" id="PTHR41259:SF1">
    <property type="entry name" value="DOUBLE-STRAND BREAK REPAIR RAD50 ATPASE, PUTATIVE-RELATED"/>
    <property type="match status" value="1"/>
</dbReference>
<reference evidence="4 5" key="1">
    <citation type="journal article" date="2015" name="Genome Announc.">
        <title>Expanding the biotechnology potential of lactobacilli through comparative genomics of 213 strains and associated genera.</title>
        <authorList>
            <person name="Sun Z."/>
            <person name="Harris H.M."/>
            <person name="McCann A."/>
            <person name="Guo C."/>
            <person name="Argimon S."/>
            <person name="Zhang W."/>
            <person name="Yang X."/>
            <person name="Jeffery I.B."/>
            <person name="Cooney J.C."/>
            <person name="Kagawa T.F."/>
            <person name="Liu W."/>
            <person name="Song Y."/>
            <person name="Salvetti E."/>
            <person name="Wrobel A."/>
            <person name="Rasinkangas P."/>
            <person name="Parkhill J."/>
            <person name="Rea M.C."/>
            <person name="O'Sullivan O."/>
            <person name="Ritari J."/>
            <person name="Douillard F.P."/>
            <person name="Paul Ross R."/>
            <person name="Yang R."/>
            <person name="Briner A.E."/>
            <person name="Felis G.E."/>
            <person name="de Vos W.M."/>
            <person name="Barrangou R."/>
            <person name="Klaenhammer T.R."/>
            <person name="Caufield P.W."/>
            <person name="Cui Y."/>
            <person name="Zhang H."/>
            <person name="O'Toole P.W."/>
        </authorList>
    </citation>
    <scope>NUCLEOTIDE SEQUENCE [LARGE SCALE GENOMIC DNA]</scope>
    <source>
        <strain evidence="4 5">DSM 20719</strain>
    </source>
</reference>
<keyword evidence="2" id="KW-0472">Membrane</keyword>
<comment type="caution">
    <text evidence="4">The sequence shown here is derived from an EMBL/GenBank/DDBJ whole genome shotgun (WGS) entry which is preliminary data.</text>
</comment>
<gene>
    <name evidence="4" type="ORF">FC90_GL001166</name>
</gene>
<sequence>MRIKTVTILGFGKWHDQTIDLNTDYQVLYGQNEAGKTTLTTFIKGVLFGFATAKQRYEQYVPKNGAQYGGELLVSYHDRDIVIRRISGKFGGDVTVIDQGKEFGADYLADLLAPADEALFTQIFETNQHDLNQIFNLKQADFLQHLLTIGAVGSHEWLYFAKELDKDSQKIFKPSGRKWPLNVALKNYPDLVQSVNEASRGYQEYETNARLLQSTVATMREQQKQVAERKQRQVHLQQLLDRWPSYAEWQTLQNYLEKATSFDLTIDEQYQALVVERERNAKALAEAQAAVATVQETLDQTGEFRFYQANQEKLAPLFEQLNEQQKQVQLLGLQETQSAQLAGEKAQLVAQYQWQADELPNPLTDEQRTQLEQAEIEINEATTTSQVLTKQLADLEAQLATQNAAVSQVEPQETPLNNGRLSQLSMLIGAVVFMIGFFLPGVLKGIVVVGLAALGYGGYKTWLNKQTAQGQPAQKEAWQQALAKLDVLQAEKQTKAAALQTQQARLQTMHEQSATLLGQAGYETAMPISQVIGMQHALSRMTQLATTLKRQQAANQTLEAALNTYWDAFDFARDWVGPLQGSHEENLAQVSQFKARITQLTQDLAQSNESYRYYQQQVSRLTATIQKQEAAQTALLAKANLTTAAELANCVANEQQRRANEQRQADLKRQLATDLPALQASDSQEQLRQQAAQITEQVASLTDQLQEQQQVVAQLRVTQAQLVDNDRYQQQRQLQLQEQAKITDLAQEWLAKQLAVDWIQATLKAASQERFPRLLEKATQYFAILTQNRYIKINFDETLMTVLRADQVLFEVGELSQGTAEQLYIALRFAFAEEVADVVSLPLLIDDGFVNFDDQRQVAVWTLLQKLSEANQVIYLTANPRAKDYFEADHWLNLAEVGIEHDS</sequence>
<dbReference type="EMBL" id="AYZB01000005">
    <property type="protein sequence ID" value="KRM23926.1"/>
    <property type="molecule type" value="Genomic_DNA"/>
</dbReference>